<organism evidence="3 4">
    <name type="scientific">Amycolatopsis cynarae</name>
    <dbReference type="NCBI Taxonomy" id="2995223"/>
    <lineage>
        <taxon>Bacteria</taxon>
        <taxon>Bacillati</taxon>
        <taxon>Actinomycetota</taxon>
        <taxon>Actinomycetes</taxon>
        <taxon>Pseudonocardiales</taxon>
        <taxon>Pseudonocardiaceae</taxon>
        <taxon>Amycolatopsis</taxon>
    </lineage>
</organism>
<evidence type="ECO:0000259" key="2">
    <source>
        <dbReference type="Pfam" id="PF02350"/>
    </source>
</evidence>
<sequence length="371" mass="39426">MHQEIAAIPDGGVAVVLGTRPEIIKLAGIIAELGPKACVIHTGQHYDTGLSDVFFTERGLPAPQVRFAVGGAGRGGQIGAGLASLDEWFARHRPVAVVVQGDTNATVTGALAANARRIPVVHVEAGLRSFDKTMPEEYNRIITDHLSDLLCAATEGNVENLAREGIGGAAVIRTGNTVVEAVRAALPGPDRCRALLAERGLAPGRYALVTVHRPENTDDAAALRTILTELHRFPCPVVLPLHPRTLGAVRRHGLVDLLDGLGVTGPLGSAEFLGLAAHAAFLVSDSGGVQEECTVLKRPLIVVRRSTERPEAMRDFAVLVSPGPLISKTAAEWWKDLPGLHRRLARLESPFGAGDASRRIVAEIARRFGTR</sequence>
<name>A0ABY7AVF2_9PSEU</name>
<accession>A0ABY7AVF2</accession>
<dbReference type="NCBIfam" id="TIGR00236">
    <property type="entry name" value="wecB"/>
    <property type="match status" value="1"/>
</dbReference>
<reference evidence="3" key="1">
    <citation type="submission" date="2022-11" db="EMBL/GenBank/DDBJ databases">
        <authorList>
            <person name="Mo P."/>
        </authorList>
    </citation>
    <scope>NUCLEOTIDE SEQUENCE</scope>
    <source>
        <strain evidence="3">HUAS 11-8</strain>
    </source>
</reference>
<keyword evidence="4" id="KW-1185">Reference proteome</keyword>
<keyword evidence="1 3" id="KW-0413">Isomerase</keyword>
<comment type="similarity">
    <text evidence="1">Belongs to the UDP-N-acetylglucosamine 2-epimerase family.</text>
</comment>
<dbReference type="PANTHER" id="PTHR43174">
    <property type="entry name" value="UDP-N-ACETYLGLUCOSAMINE 2-EPIMERASE"/>
    <property type="match status" value="1"/>
</dbReference>
<proteinExistence type="inferred from homology"/>
<gene>
    <name evidence="3" type="primary">wecB</name>
    <name evidence="3" type="ORF">ORV05_23595</name>
</gene>
<dbReference type="Proteomes" id="UP001163203">
    <property type="component" value="Chromosome"/>
</dbReference>
<dbReference type="GO" id="GO:0008761">
    <property type="term" value="F:UDP-N-acetylglucosamine 2-epimerase activity"/>
    <property type="evidence" value="ECO:0007669"/>
    <property type="project" value="UniProtKB-EC"/>
</dbReference>
<dbReference type="EMBL" id="CP113836">
    <property type="protein sequence ID" value="WAL63962.1"/>
    <property type="molecule type" value="Genomic_DNA"/>
</dbReference>
<feature type="domain" description="UDP-N-acetylglucosamine 2-epimerase" evidence="2">
    <location>
        <begin position="37"/>
        <end position="364"/>
    </location>
</feature>
<dbReference type="SUPFAM" id="SSF53756">
    <property type="entry name" value="UDP-Glycosyltransferase/glycogen phosphorylase"/>
    <property type="match status" value="1"/>
</dbReference>
<evidence type="ECO:0000256" key="1">
    <source>
        <dbReference type="RuleBase" id="RU003513"/>
    </source>
</evidence>
<dbReference type="Gene3D" id="3.40.50.2000">
    <property type="entry name" value="Glycogen Phosphorylase B"/>
    <property type="match status" value="2"/>
</dbReference>
<dbReference type="Pfam" id="PF02350">
    <property type="entry name" value="Epimerase_2"/>
    <property type="match status" value="1"/>
</dbReference>
<dbReference type="CDD" id="cd03786">
    <property type="entry name" value="GTB_UDP-GlcNAc_2-Epimerase"/>
    <property type="match status" value="1"/>
</dbReference>
<dbReference type="InterPro" id="IPR003331">
    <property type="entry name" value="UDP_GlcNAc_Epimerase_2_dom"/>
</dbReference>
<protein>
    <submittedName>
        <fullName evidence="3">UDP-N-acetylglucosamine 2-epimerase (Non-hydrolyzing)</fullName>
        <ecNumber evidence="3">5.1.3.14</ecNumber>
    </submittedName>
</protein>
<evidence type="ECO:0000313" key="3">
    <source>
        <dbReference type="EMBL" id="WAL63962.1"/>
    </source>
</evidence>
<dbReference type="InterPro" id="IPR029767">
    <property type="entry name" value="WecB-like"/>
</dbReference>
<dbReference type="PANTHER" id="PTHR43174:SF1">
    <property type="entry name" value="UDP-N-ACETYLGLUCOSAMINE 2-EPIMERASE"/>
    <property type="match status" value="1"/>
</dbReference>
<dbReference type="EC" id="5.1.3.14" evidence="3"/>
<dbReference type="RefSeq" id="WP_268754206.1">
    <property type="nucleotide sequence ID" value="NZ_CP113836.1"/>
</dbReference>
<evidence type="ECO:0000313" key="4">
    <source>
        <dbReference type="Proteomes" id="UP001163203"/>
    </source>
</evidence>